<dbReference type="EMBL" id="LT607412">
    <property type="protein sequence ID" value="SCF03164.1"/>
    <property type="molecule type" value="Genomic_DNA"/>
</dbReference>
<dbReference type="AlphaFoldDB" id="A0A1C4X418"/>
<dbReference type="CDD" id="cd04301">
    <property type="entry name" value="NAT_SF"/>
    <property type="match status" value="1"/>
</dbReference>
<dbReference type="Gene3D" id="3.40.630.30">
    <property type="match status" value="1"/>
</dbReference>
<dbReference type="InterPro" id="IPR000182">
    <property type="entry name" value="GNAT_dom"/>
</dbReference>
<name>A0A1C4X418_9ACTN</name>
<dbReference type="RefSeq" id="WP_197701120.1">
    <property type="nucleotide sequence ID" value="NZ_LT607412.1"/>
</dbReference>
<evidence type="ECO:0000313" key="3">
    <source>
        <dbReference type="Proteomes" id="UP000198243"/>
    </source>
</evidence>
<dbReference type="SUPFAM" id="SSF55729">
    <property type="entry name" value="Acyl-CoA N-acyltransferases (Nat)"/>
    <property type="match status" value="1"/>
</dbReference>
<dbReference type="InterPro" id="IPR051908">
    <property type="entry name" value="Ribosomal_N-acetyltransferase"/>
</dbReference>
<dbReference type="PANTHER" id="PTHR43441">
    <property type="entry name" value="RIBOSOMAL-PROTEIN-SERINE ACETYLTRANSFERASE"/>
    <property type="match status" value="1"/>
</dbReference>
<feature type="domain" description="N-acetyltransferase" evidence="1">
    <location>
        <begin position="8"/>
        <end position="157"/>
    </location>
</feature>
<protein>
    <submittedName>
        <fullName evidence="2">Protein N-acetyltransferase, RimJ/RimL family</fullName>
    </submittedName>
</protein>
<sequence length="157" mass="16991">MLQALLNGELAAARAATGVPLTDWFVSDDITWLWQMRLDQIAADRRAADWVACAAVAVPDETVVGVGGYHGPPDSAGMVELSYGVDPDCRRRGYARAMVRELLRRAAGEPDVSTVRASISPQNAASLATIAGFDFEHVGEQWDEVDGTEFLFERPAV</sequence>
<evidence type="ECO:0000259" key="1">
    <source>
        <dbReference type="PROSITE" id="PS51186"/>
    </source>
</evidence>
<dbReference type="PANTHER" id="PTHR43441:SF6">
    <property type="entry name" value="N-ACETYLTRANSFERASE DOMAIN-CONTAINING PROTEIN"/>
    <property type="match status" value="1"/>
</dbReference>
<evidence type="ECO:0000313" key="2">
    <source>
        <dbReference type="EMBL" id="SCF03164.1"/>
    </source>
</evidence>
<accession>A0A1C4X418</accession>
<dbReference type="PROSITE" id="PS51186">
    <property type="entry name" value="GNAT"/>
    <property type="match status" value="1"/>
</dbReference>
<organism evidence="2 3">
    <name type="scientific">Micromonospora coriariae</name>
    <dbReference type="NCBI Taxonomy" id="285665"/>
    <lineage>
        <taxon>Bacteria</taxon>
        <taxon>Bacillati</taxon>
        <taxon>Actinomycetota</taxon>
        <taxon>Actinomycetes</taxon>
        <taxon>Micromonosporales</taxon>
        <taxon>Micromonosporaceae</taxon>
        <taxon>Micromonospora</taxon>
    </lineage>
</organism>
<dbReference type="Proteomes" id="UP000198243">
    <property type="component" value="Chromosome I"/>
</dbReference>
<keyword evidence="3" id="KW-1185">Reference proteome</keyword>
<keyword evidence="2" id="KW-0808">Transferase</keyword>
<dbReference type="GO" id="GO:0008999">
    <property type="term" value="F:protein-N-terminal-alanine acetyltransferase activity"/>
    <property type="evidence" value="ECO:0007669"/>
    <property type="project" value="TreeGrafter"/>
</dbReference>
<dbReference type="Pfam" id="PF13302">
    <property type="entry name" value="Acetyltransf_3"/>
    <property type="match status" value="1"/>
</dbReference>
<dbReference type="GO" id="GO:0005737">
    <property type="term" value="C:cytoplasm"/>
    <property type="evidence" value="ECO:0007669"/>
    <property type="project" value="TreeGrafter"/>
</dbReference>
<dbReference type="GO" id="GO:1990189">
    <property type="term" value="F:protein N-terminal-serine acetyltransferase activity"/>
    <property type="evidence" value="ECO:0007669"/>
    <property type="project" value="TreeGrafter"/>
</dbReference>
<dbReference type="InterPro" id="IPR016181">
    <property type="entry name" value="Acyl_CoA_acyltransferase"/>
</dbReference>
<reference evidence="3" key="1">
    <citation type="submission" date="2016-06" db="EMBL/GenBank/DDBJ databases">
        <authorList>
            <person name="Varghese N."/>
            <person name="Submissions Spin"/>
        </authorList>
    </citation>
    <scope>NUCLEOTIDE SEQUENCE [LARGE SCALE GENOMIC DNA]</scope>
    <source>
        <strain evidence="3">DSM 44875</strain>
    </source>
</reference>
<proteinExistence type="predicted"/>
<gene>
    <name evidence="2" type="ORF">GA0070607_4643</name>
</gene>